<dbReference type="InterPro" id="IPR035901">
    <property type="entry name" value="GIY-YIG_endonuc_sf"/>
</dbReference>
<feature type="region of interest" description="Disordered" evidence="1">
    <location>
        <begin position="34"/>
        <end position="55"/>
    </location>
</feature>
<dbReference type="PROSITE" id="PS50164">
    <property type="entry name" value="GIY_YIG"/>
    <property type="match status" value="1"/>
</dbReference>
<dbReference type="InterPro" id="IPR050381">
    <property type="entry name" value="SLX1_endonuclease"/>
</dbReference>
<proteinExistence type="predicted"/>
<keyword evidence="4" id="KW-1185">Reference proteome</keyword>
<evidence type="ECO:0000256" key="1">
    <source>
        <dbReference type="SAM" id="MobiDB-lite"/>
    </source>
</evidence>
<dbReference type="EMBL" id="JBEAFC010000008">
    <property type="protein sequence ID" value="KAL1545252.1"/>
    <property type="molecule type" value="Genomic_DNA"/>
</dbReference>
<feature type="domain" description="GIY-YIG" evidence="2">
    <location>
        <begin position="56"/>
        <end position="120"/>
    </location>
</feature>
<dbReference type="InterPro" id="IPR000305">
    <property type="entry name" value="GIY-YIG_endonuc"/>
</dbReference>
<name>A0ABD1GMJ4_SALDI</name>
<accession>A0ABD1GMJ4</accession>
<dbReference type="PANTHER" id="PTHR20208:SF13">
    <property type="entry name" value="STRUCTURE-SPECIFIC ENDONUCLEASE SUBUNIT SLX1"/>
    <property type="match status" value="1"/>
</dbReference>
<dbReference type="AlphaFoldDB" id="A0ABD1GMJ4"/>
<evidence type="ECO:0000313" key="3">
    <source>
        <dbReference type="EMBL" id="KAL1545252.1"/>
    </source>
</evidence>
<reference evidence="3 4" key="1">
    <citation type="submission" date="2024-06" db="EMBL/GenBank/DDBJ databases">
        <title>A chromosome level genome sequence of Diviner's sage (Salvia divinorum).</title>
        <authorList>
            <person name="Ford S.A."/>
            <person name="Ro D.-K."/>
            <person name="Ness R.W."/>
            <person name="Phillips M.A."/>
        </authorList>
    </citation>
    <scope>NUCLEOTIDE SEQUENCE [LARGE SCALE GENOMIC DNA]</scope>
    <source>
        <strain evidence="3">SAF-2024a</strain>
        <tissue evidence="3">Leaf</tissue>
    </source>
</reference>
<dbReference type="Proteomes" id="UP001567538">
    <property type="component" value="Unassembled WGS sequence"/>
</dbReference>
<feature type="compositionally biased region" description="Low complexity" evidence="1">
    <location>
        <begin position="41"/>
        <end position="55"/>
    </location>
</feature>
<gene>
    <name evidence="3" type="ORF">AAHA92_21999</name>
</gene>
<evidence type="ECO:0000313" key="4">
    <source>
        <dbReference type="Proteomes" id="UP001567538"/>
    </source>
</evidence>
<dbReference type="Gene3D" id="3.40.1440.10">
    <property type="entry name" value="GIY-YIG endonuclease"/>
    <property type="match status" value="1"/>
</dbReference>
<protein>
    <submittedName>
        <fullName evidence="3">Structure-specific endonuclease subunit SLX1-like</fullName>
    </submittedName>
</protein>
<evidence type="ECO:0000259" key="2">
    <source>
        <dbReference type="PROSITE" id="PS50164"/>
    </source>
</evidence>
<sequence>MATALSRTFRSLKPHSNTIVLPIAKTYSSEFPPNILPQVQSPKKPSSPATKSPTKNPWTVYLIISTNPPIKTYVGVTNHFSRRLKQHNGELIGGAKASTAGRPWTCACLIQGFVDKSKGN</sequence>
<comment type="caution">
    <text evidence="3">The sequence shown here is derived from an EMBL/GenBank/DDBJ whole genome shotgun (WGS) entry which is preliminary data.</text>
</comment>
<dbReference type="PANTHER" id="PTHR20208">
    <property type="entry name" value="STRUCTURE-SPECIFIC ENDONUCLEASE SUBUNIT SLX1"/>
    <property type="match status" value="1"/>
</dbReference>
<dbReference type="Pfam" id="PF01541">
    <property type="entry name" value="GIY-YIG"/>
    <property type="match status" value="1"/>
</dbReference>
<organism evidence="3 4">
    <name type="scientific">Salvia divinorum</name>
    <name type="common">Maria pastora</name>
    <name type="synonym">Diviner's sage</name>
    <dbReference type="NCBI Taxonomy" id="28513"/>
    <lineage>
        <taxon>Eukaryota</taxon>
        <taxon>Viridiplantae</taxon>
        <taxon>Streptophyta</taxon>
        <taxon>Embryophyta</taxon>
        <taxon>Tracheophyta</taxon>
        <taxon>Spermatophyta</taxon>
        <taxon>Magnoliopsida</taxon>
        <taxon>eudicotyledons</taxon>
        <taxon>Gunneridae</taxon>
        <taxon>Pentapetalae</taxon>
        <taxon>asterids</taxon>
        <taxon>lamiids</taxon>
        <taxon>Lamiales</taxon>
        <taxon>Lamiaceae</taxon>
        <taxon>Nepetoideae</taxon>
        <taxon>Mentheae</taxon>
        <taxon>Salviinae</taxon>
        <taxon>Salvia</taxon>
        <taxon>Salvia subgen. Calosphace</taxon>
    </lineage>
</organism>